<feature type="transmembrane region" description="Helical" evidence="1">
    <location>
        <begin position="7"/>
        <end position="22"/>
    </location>
</feature>
<keyword evidence="1" id="KW-0472">Membrane</keyword>
<accession>A0A1I3JUB4</accession>
<dbReference type="InterPro" id="IPR007165">
    <property type="entry name" value="Phage_holin_4_2"/>
</dbReference>
<dbReference type="STRING" id="46223.SAMN05421852_101211"/>
<dbReference type="EMBL" id="FORR01000001">
    <property type="protein sequence ID" value="SFI63859.1"/>
    <property type="molecule type" value="Genomic_DNA"/>
</dbReference>
<keyword evidence="1" id="KW-1133">Transmembrane helix</keyword>
<reference evidence="2 3" key="1">
    <citation type="submission" date="2016-10" db="EMBL/GenBank/DDBJ databases">
        <authorList>
            <person name="de Groot N.N."/>
        </authorList>
    </citation>
    <scope>NUCLEOTIDE SEQUENCE [LARGE SCALE GENOMIC DNA]</scope>
    <source>
        <strain evidence="2 3">DSM 44778</strain>
    </source>
</reference>
<evidence type="ECO:0000256" key="1">
    <source>
        <dbReference type="SAM" id="Phobius"/>
    </source>
</evidence>
<organism evidence="2 3">
    <name type="scientific">Thermoflavimicrobium dichotomicum</name>
    <dbReference type="NCBI Taxonomy" id="46223"/>
    <lineage>
        <taxon>Bacteria</taxon>
        <taxon>Bacillati</taxon>
        <taxon>Bacillota</taxon>
        <taxon>Bacilli</taxon>
        <taxon>Bacillales</taxon>
        <taxon>Thermoactinomycetaceae</taxon>
        <taxon>Thermoflavimicrobium</taxon>
    </lineage>
</organism>
<dbReference type="RefSeq" id="WP_093227200.1">
    <property type="nucleotide sequence ID" value="NZ_FORR01000001.1"/>
</dbReference>
<dbReference type="AlphaFoldDB" id="A0A1I3JUB4"/>
<dbReference type="Proteomes" id="UP000199545">
    <property type="component" value="Unassembled WGS sequence"/>
</dbReference>
<protein>
    <submittedName>
        <fullName evidence="2">Putative membrane protein</fullName>
    </submittedName>
</protein>
<evidence type="ECO:0000313" key="2">
    <source>
        <dbReference type="EMBL" id="SFI63859.1"/>
    </source>
</evidence>
<dbReference type="Pfam" id="PF04020">
    <property type="entry name" value="Phage_holin_4_2"/>
    <property type="match status" value="1"/>
</dbReference>
<dbReference type="OrthoDB" id="7205479at2"/>
<gene>
    <name evidence="2" type="ORF">SAMN05421852_101211</name>
</gene>
<keyword evidence="3" id="KW-1185">Reference proteome</keyword>
<dbReference type="PANTHER" id="PTHR37309">
    <property type="entry name" value="SLR0284 PROTEIN"/>
    <property type="match status" value="1"/>
</dbReference>
<dbReference type="PANTHER" id="PTHR37309:SF1">
    <property type="entry name" value="SLR0284 PROTEIN"/>
    <property type="match status" value="1"/>
</dbReference>
<sequence>MSWLVKWIIKTLLIGISVYVAASYIDGIYIESVGAAILMSIILAVLNTLIRPILVFLTLPINILTLGLFILVINAFLFWFAGMLVDGLRIEGVIPAVLGALVVSIVSWILDLILNRK</sequence>
<proteinExistence type="predicted"/>
<name>A0A1I3JUB4_9BACL</name>
<feature type="transmembrane region" description="Helical" evidence="1">
    <location>
        <begin position="93"/>
        <end position="114"/>
    </location>
</feature>
<feature type="transmembrane region" description="Helical" evidence="1">
    <location>
        <begin position="28"/>
        <end position="46"/>
    </location>
</feature>
<evidence type="ECO:0000313" key="3">
    <source>
        <dbReference type="Proteomes" id="UP000199545"/>
    </source>
</evidence>
<feature type="transmembrane region" description="Helical" evidence="1">
    <location>
        <begin position="53"/>
        <end position="81"/>
    </location>
</feature>
<keyword evidence="1" id="KW-0812">Transmembrane</keyword>